<evidence type="ECO:0000313" key="1">
    <source>
        <dbReference type="EMBL" id="GFY78751.1"/>
    </source>
</evidence>
<keyword evidence="2" id="KW-1185">Reference proteome</keyword>
<comment type="caution">
    <text evidence="1">The sequence shown here is derived from an EMBL/GenBank/DDBJ whole genome shotgun (WGS) entry which is preliminary data.</text>
</comment>
<evidence type="ECO:0000313" key="2">
    <source>
        <dbReference type="Proteomes" id="UP000886998"/>
    </source>
</evidence>
<dbReference type="Proteomes" id="UP000886998">
    <property type="component" value="Unassembled WGS sequence"/>
</dbReference>
<reference evidence="1" key="1">
    <citation type="submission" date="2020-08" db="EMBL/GenBank/DDBJ databases">
        <title>Multicomponent nature underlies the extraordinary mechanical properties of spider dragline silk.</title>
        <authorList>
            <person name="Kono N."/>
            <person name="Nakamura H."/>
            <person name="Mori M."/>
            <person name="Yoshida Y."/>
            <person name="Ohtoshi R."/>
            <person name="Malay A.D."/>
            <person name="Moran D.A.P."/>
            <person name="Tomita M."/>
            <person name="Numata K."/>
            <person name="Arakawa K."/>
        </authorList>
    </citation>
    <scope>NUCLEOTIDE SEQUENCE</scope>
</reference>
<accession>A0A8X6YX26</accession>
<name>A0A8X6YX26_9ARAC</name>
<organism evidence="1 2">
    <name type="scientific">Trichonephila inaurata madagascariensis</name>
    <dbReference type="NCBI Taxonomy" id="2747483"/>
    <lineage>
        <taxon>Eukaryota</taxon>
        <taxon>Metazoa</taxon>
        <taxon>Ecdysozoa</taxon>
        <taxon>Arthropoda</taxon>
        <taxon>Chelicerata</taxon>
        <taxon>Arachnida</taxon>
        <taxon>Araneae</taxon>
        <taxon>Araneomorphae</taxon>
        <taxon>Entelegynae</taxon>
        <taxon>Araneoidea</taxon>
        <taxon>Nephilidae</taxon>
        <taxon>Trichonephila</taxon>
        <taxon>Trichonephila inaurata</taxon>
    </lineage>
</organism>
<proteinExistence type="predicted"/>
<dbReference type="AlphaFoldDB" id="A0A8X6YX26"/>
<gene>
    <name evidence="1" type="ORF">TNIN_204471</name>
</gene>
<dbReference type="EMBL" id="BMAV01023170">
    <property type="protein sequence ID" value="GFY78751.1"/>
    <property type="molecule type" value="Genomic_DNA"/>
</dbReference>
<protein>
    <submittedName>
        <fullName evidence="1">Uncharacterized protein</fullName>
    </submittedName>
</protein>
<sequence>MAAYSCSATRGITSQEIHLVVQELIAHTIGHIIFASLLSLFENRRCWSLKWYIELRTWTTNSMTLLLQTKVFSRSYLNKTMLNNKIQDFFATQIALLSWSICPPEPSPSEIVWSIIGERLAQH</sequence>